<reference evidence="1" key="1">
    <citation type="journal article" date="2022" name="IScience">
        <title>Evolution of zygomycete secretomes and the origins of terrestrial fungal ecologies.</title>
        <authorList>
            <person name="Chang Y."/>
            <person name="Wang Y."/>
            <person name="Mondo S."/>
            <person name="Ahrendt S."/>
            <person name="Andreopoulos W."/>
            <person name="Barry K."/>
            <person name="Beard J."/>
            <person name="Benny G.L."/>
            <person name="Blankenship S."/>
            <person name="Bonito G."/>
            <person name="Cuomo C."/>
            <person name="Desiro A."/>
            <person name="Gervers K.A."/>
            <person name="Hundley H."/>
            <person name="Kuo A."/>
            <person name="LaButti K."/>
            <person name="Lang B.F."/>
            <person name="Lipzen A."/>
            <person name="O'Donnell K."/>
            <person name="Pangilinan J."/>
            <person name="Reynolds N."/>
            <person name="Sandor L."/>
            <person name="Smith M.E."/>
            <person name="Tsang A."/>
            <person name="Grigoriev I.V."/>
            <person name="Stajich J.E."/>
            <person name="Spatafora J.W."/>
        </authorList>
    </citation>
    <scope>NUCLEOTIDE SEQUENCE</scope>
    <source>
        <strain evidence="1">RSA 2281</strain>
    </source>
</reference>
<name>A0AAD5JUY2_9FUNG</name>
<accession>A0AAD5JUY2</accession>
<dbReference type="AlphaFoldDB" id="A0AAD5JUY2"/>
<keyword evidence="2" id="KW-1185">Reference proteome</keyword>
<proteinExistence type="predicted"/>
<evidence type="ECO:0000313" key="2">
    <source>
        <dbReference type="Proteomes" id="UP001209540"/>
    </source>
</evidence>
<evidence type="ECO:0000313" key="1">
    <source>
        <dbReference type="EMBL" id="KAI9243205.1"/>
    </source>
</evidence>
<organism evidence="1 2">
    <name type="scientific">Phascolomyces articulosus</name>
    <dbReference type="NCBI Taxonomy" id="60185"/>
    <lineage>
        <taxon>Eukaryota</taxon>
        <taxon>Fungi</taxon>
        <taxon>Fungi incertae sedis</taxon>
        <taxon>Mucoromycota</taxon>
        <taxon>Mucoromycotina</taxon>
        <taxon>Mucoromycetes</taxon>
        <taxon>Mucorales</taxon>
        <taxon>Lichtheimiaceae</taxon>
        <taxon>Phascolomyces</taxon>
    </lineage>
</organism>
<reference evidence="1" key="2">
    <citation type="submission" date="2023-02" db="EMBL/GenBank/DDBJ databases">
        <authorList>
            <consortium name="DOE Joint Genome Institute"/>
            <person name="Mondo S.J."/>
            <person name="Chang Y."/>
            <person name="Wang Y."/>
            <person name="Ahrendt S."/>
            <person name="Andreopoulos W."/>
            <person name="Barry K."/>
            <person name="Beard J."/>
            <person name="Benny G.L."/>
            <person name="Blankenship S."/>
            <person name="Bonito G."/>
            <person name="Cuomo C."/>
            <person name="Desiro A."/>
            <person name="Gervers K.A."/>
            <person name="Hundley H."/>
            <person name="Kuo A."/>
            <person name="LaButti K."/>
            <person name="Lang B.F."/>
            <person name="Lipzen A."/>
            <person name="O'Donnell K."/>
            <person name="Pangilinan J."/>
            <person name="Reynolds N."/>
            <person name="Sandor L."/>
            <person name="Smith M.W."/>
            <person name="Tsang A."/>
            <person name="Grigoriev I.V."/>
            <person name="Stajich J.E."/>
            <person name="Spatafora J.W."/>
        </authorList>
    </citation>
    <scope>NUCLEOTIDE SEQUENCE</scope>
    <source>
        <strain evidence="1">RSA 2281</strain>
    </source>
</reference>
<dbReference type="Proteomes" id="UP001209540">
    <property type="component" value="Unassembled WGS sequence"/>
</dbReference>
<sequence length="83" mass="9772">RGTIFSKMKLPLNIQLHILNYFILKMPCSSIASILQISKNTVTSYNKIFRNYLKNKIYFSRHRKIGGRNKIVEIDESKIAKRK</sequence>
<protein>
    <submittedName>
        <fullName evidence="1">Uncharacterized protein</fullName>
    </submittedName>
</protein>
<gene>
    <name evidence="1" type="ORF">BDA99DRAFT_414007</name>
</gene>
<comment type="caution">
    <text evidence="1">The sequence shown here is derived from an EMBL/GenBank/DDBJ whole genome shotgun (WGS) entry which is preliminary data.</text>
</comment>
<dbReference type="EMBL" id="JAIXMP010000084">
    <property type="protein sequence ID" value="KAI9243205.1"/>
    <property type="molecule type" value="Genomic_DNA"/>
</dbReference>
<feature type="non-terminal residue" evidence="1">
    <location>
        <position position="1"/>
    </location>
</feature>
<feature type="non-terminal residue" evidence="1">
    <location>
        <position position="83"/>
    </location>
</feature>